<keyword evidence="1" id="KW-0812">Transmembrane</keyword>
<comment type="caution">
    <text evidence="2">The sequence shown here is derived from an EMBL/GenBank/DDBJ whole genome shotgun (WGS) entry which is preliminary data.</text>
</comment>
<dbReference type="Proteomes" id="UP000499080">
    <property type="component" value="Unassembled WGS sequence"/>
</dbReference>
<keyword evidence="1" id="KW-1133">Transmembrane helix</keyword>
<dbReference type="AlphaFoldDB" id="A0A4Y2LPD5"/>
<protein>
    <submittedName>
        <fullName evidence="2">Uncharacterized protein</fullName>
    </submittedName>
</protein>
<dbReference type="EMBL" id="BGPR01006177">
    <property type="protein sequence ID" value="GBN16685.1"/>
    <property type="molecule type" value="Genomic_DNA"/>
</dbReference>
<proteinExistence type="predicted"/>
<feature type="transmembrane region" description="Helical" evidence="1">
    <location>
        <begin position="152"/>
        <end position="172"/>
    </location>
</feature>
<sequence>MNPSVNLFISVHIWIKLHQQVLDKYRLPLEKLSLDEQQEQSSDWVERILTLTDSDFSETFWTQITSCARIRRFDWDNRVNVQSLIKCFMPVDNVDYKRESYSLLVLMMELRSEYDRFPERRDYIKEVAKESTSIFLCQLNRRKTIEDFSRRMWYGITVMACVAIANWLFSIYHGR</sequence>
<gene>
    <name evidence="2" type="ORF">AVEN_224690_1</name>
</gene>
<keyword evidence="1" id="KW-0472">Membrane</keyword>
<evidence type="ECO:0000313" key="3">
    <source>
        <dbReference type="Proteomes" id="UP000499080"/>
    </source>
</evidence>
<evidence type="ECO:0000313" key="2">
    <source>
        <dbReference type="EMBL" id="GBN16685.1"/>
    </source>
</evidence>
<evidence type="ECO:0000256" key="1">
    <source>
        <dbReference type="SAM" id="Phobius"/>
    </source>
</evidence>
<reference evidence="2 3" key="1">
    <citation type="journal article" date="2019" name="Sci. Rep.">
        <title>Orb-weaving spider Araneus ventricosus genome elucidates the spidroin gene catalogue.</title>
        <authorList>
            <person name="Kono N."/>
            <person name="Nakamura H."/>
            <person name="Ohtoshi R."/>
            <person name="Moran D.A.P."/>
            <person name="Shinohara A."/>
            <person name="Yoshida Y."/>
            <person name="Fujiwara M."/>
            <person name="Mori M."/>
            <person name="Tomita M."/>
            <person name="Arakawa K."/>
        </authorList>
    </citation>
    <scope>NUCLEOTIDE SEQUENCE [LARGE SCALE GENOMIC DNA]</scope>
</reference>
<keyword evidence="3" id="KW-1185">Reference proteome</keyword>
<accession>A0A4Y2LPD5</accession>
<organism evidence="2 3">
    <name type="scientific">Araneus ventricosus</name>
    <name type="common">Orbweaver spider</name>
    <name type="synonym">Epeira ventricosa</name>
    <dbReference type="NCBI Taxonomy" id="182803"/>
    <lineage>
        <taxon>Eukaryota</taxon>
        <taxon>Metazoa</taxon>
        <taxon>Ecdysozoa</taxon>
        <taxon>Arthropoda</taxon>
        <taxon>Chelicerata</taxon>
        <taxon>Arachnida</taxon>
        <taxon>Araneae</taxon>
        <taxon>Araneomorphae</taxon>
        <taxon>Entelegynae</taxon>
        <taxon>Araneoidea</taxon>
        <taxon>Araneidae</taxon>
        <taxon>Araneus</taxon>
    </lineage>
</organism>
<name>A0A4Y2LPD5_ARAVE</name>